<keyword evidence="1" id="KW-1133">Transmembrane helix</keyword>
<accession>A0A4S4L1G3</accession>
<keyword evidence="1" id="KW-0812">Transmembrane</keyword>
<dbReference type="AlphaFoldDB" id="A0A4S4L1G3"/>
<evidence type="ECO:0000313" key="3">
    <source>
        <dbReference type="Proteomes" id="UP000308199"/>
    </source>
</evidence>
<keyword evidence="1" id="KW-0472">Membrane</keyword>
<gene>
    <name evidence="2" type="ORF">EW145_g6381</name>
</gene>
<dbReference type="Proteomes" id="UP000308199">
    <property type="component" value="Unassembled WGS sequence"/>
</dbReference>
<feature type="transmembrane region" description="Helical" evidence="1">
    <location>
        <begin position="174"/>
        <end position="200"/>
    </location>
</feature>
<feature type="transmembrane region" description="Helical" evidence="1">
    <location>
        <begin position="49"/>
        <end position="74"/>
    </location>
</feature>
<feature type="transmembrane region" description="Helical" evidence="1">
    <location>
        <begin position="206"/>
        <end position="226"/>
    </location>
</feature>
<reference evidence="2 3" key="1">
    <citation type="submission" date="2019-02" db="EMBL/GenBank/DDBJ databases">
        <title>Genome sequencing of the rare red list fungi Phellinidium pouzarii.</title>
        <authorList>
            <person name="Buettner E."/>
            <person name="Kellner H."/>
        </authorList>
    </citation>
    <scope>NUCLEOTIDE SEQUENCE [LARGE SCALE GENOMIC DNA]</scope>
    <source>
        <strain evidence="2 3">DSM 108285</strain>
    </source>
</reference>
<evidence type="ECO:0000313" key="2">
    <source>
        <dbReference type="EMBL" id="THH03280.1"/>
    </source>
</evidence>
<sequence length="259" mass="28797">MSSFTSSSPWLLSWFTTPVKRFPFRDLVAEKFIMFFRAGTTMDNEVCQILLGLFSFWTKAITDLITILLIDYILQMRVMALFSNDRRVSIILKTLLFMEAAAGLALLVTGNIFEEIGVASLTEGMIYCVVNRLPSPIWSPISWSIPLAYGLVLMTMALYKAAEFWKLAAGIKGLTLVGVLLQDQVMYFFIALFCSVIQIIANTTLLSAFLSVAFSVIGNPSVLCVLGSRILVHLKEAGERGAHGGTSYTLRTVSEMEFR</sequence>
<dbReference type="EMBL" id="SGPK01000474">
    <property type="protein sequence ID" value="THH03280.1"/>
    <property type="molecule type" value="Genomic_DNA"/>
</dbReference>
<feature type="transmembrane region" description="Helical" evidence="1">
    <location>
        <begin position="95"/>
        <end position="113"/>
    </location>
</feature>
<keyword evidence="3" id="KW-1185">Reference proteome</keyword>
<proteinExistence type="predicted"/>
<feature type="transmembrane region" description="Helical" evidence="1">
    <location>
        <begin position="141"/>
        <end position="162"/>
    </location>
</feature>
<name>A0A4S4L1G3_9AGAM</name>
<dbReference type="OrthoDB" id="3349377at2759"/>
<comment type="caution">
    <text evidence="2">The sequence shown here is derived from an EMBL/GenBank/DDBJ whole genome shotgun (WGS) entry which is preliminary data.</text>
</comment>
<organism evidence="2 3">
    <name type="scientific">Phellinidium pouzarii</name>
    <dbReference type="NCBI Taxonomy" id="167371"/>
    <lineage>
        <taxon>Eukaryota</taxon>
        <taxon>Fungi</taxon>
        <taxon>Dikarya</taxon>
        <taxon>Basidiomycota</taxon>
        <taxon>Agaricomycotina</taxon>
        <taxon>Agaricomycetes</taxon>
        <taxon>Hymenochaetales</taxon>
        <taxon>Hymenochaetaceae</taxon>
        <taxon>Phellinidium</taxon>
    </lineage>
</organism>
<evidence type="ECO:0000256" key="1">
    <source>
        <dbReference type="SAM" id="Phobius"/>
    </source>
</evidence>
<protein>
    <submittedName>
        <fullName evidence="2">Uncharacterized protein</fullName>
    </submittedName>
</protein>